<dbReference type="AlphaFoldDB" id="A0A699ZX75"/>
<name>A0A699ZX75_HAELA</name>
<proteinExistence type="predicted"/>
<reference evidence="2 3" key="1">
    <citation type="submission" date="2020-02" db="EMBL/GenBank/DDBJ databases">
        <title>Draft genome sequence of Haematococcus lacustris strain NIES-144.</title>
        <authorList>
            <person name="Morimoto D."/>
            <person name="Nakagawa S."/>
            <person name="Yoshida T."/>
            <person name="Sawayama S."/>
        </authorList>
    </citation>
    <scope>NUCLEOTIDE SEQUENCE [LARGE SCALE GENOMIC DNA]</scope>
    <source>
        <strain evidence="2 3">NIES-144</strain>
    </source>
</reference>
<comment type="caution">
    <text evidence="2">The sequence shown here is derived from an EMBL/GenBank/DDBJ whole genome shotgun (WGS) entry which is preliminary data.</text>
</comment>
<feature type="non-terminal residue" evidence="2">
    <location>
        <position position="191"/>
    </location>
</feature>
<dbReference type="EMBL" id="BLLF01002143">
    <property type="protein sequence ID" value="GFH22878.1"/>
    <property type="molecule type" value="Genomic_DNA"/>
</dbReference>
<gene>
    <name evidence="2" type="ORF">HaLaN_20403</name>
</gene>
<keyword evidence="3" id="KW-1185">Reference proteome</keyword>
<dbReference type="Proteomes" id="UP000485058">
    <property type="component" value="Unassembled WGS sequence"/>
</dbReference>
<evidence type="ECO:0000313" key="2">
    <source>
        <dbReference type="EMBL" id="GFH22878.1"/>
    </source>
</evidence>
<sequence>MDGWWRELEPGQQHWVWTTLGEPRAYAGVRPEVAQLARGWVGDFGKLQPQPQPQGAQVTESSCPEPHNIPSPMLGLVGRRQPQPDDDPEAAALRAEVASSFTSFGSGSSLGDEELLQQSILQLTNMLSDSDSDLDLTINSAGGEGWAGEQGRGKLVGPAHVSAGLGSAVTLRGLGTSFLAAAGQVKAVSPR</sequence>
<evidence type="ECO:0000313" key="3">
    <source>
        <dbReference type="Proteomes" id="UP000485058"/>
    </source>
</evidence>
<protein>
    <submittedName>
        <fullName evidence="2">Uncharacterized protein</fullName>
    </submittedName>
</protein>
<evidence type="ECO:0000256" key="1">
    <source>
        <dbReference type="SAM" id="MobiDB-lite"/>
    </source>
</evidence>
<accession>A0A699ZX75</accession>
<organism evidence="2 3">
    <name type="scientific">Haematococcus lacustris</name>
    <name type="common">Green alga</name>
    <name type="synonym">Haematococcus pluvialis</name>
    <dbReference type="NCBI Taxonomy" id="44745"/>
    <lineage>
        <taxon>Eukaryota</taxon>
        <taxon>Viridiplantae</taxon>
        <taxon>Chlorophyta</taxon>
        <taxon>core chlorophytes</taxon>
        <taxon>Chlorophyceae</taxon>
        <taxon>CS clade</taxon>
        <taxon>Chlamydomonadales</taxon>
        <taxon>Haematococcaceae</taxon>
        <taxon>Haematococcus</taxon>
    </lineage>
</organism>
<feature type="compositionally biased region" description="Polar residues" evidence="1">
    <location>
        <begin position="53"/>
        <end position="62"/>
    </location>
</feature>
<feature type="region of interest" description="Disordered" evidence="1">
    <location>
        <begin position="44"/>
        <end position="89"/>
    </location>
</feature>